<gene>
    <name evidence="2" type="ORF">EYF80_065012</name>
</gene>
<reference evidence="2 3" key="1">
    <citation type="submission" date="2019-03" db="EMBL/GenBank/DDBJ databases">
        <title>First draft genome of Liparis tanakae, snailfish: a comprehensive survey of snailfish specific genes.</title>
        <authorList>
            <person name="Kim W."/>
            <person name="Song I."/>
            <person name="Jeong J.-H."/>
            <person name="Kim D."/>
            <person name="Kim S."/>
            <person name="Ryu S."/>
            <person name="Song J.Y."/>
            <person name="Lee S.K."/>
        </authorList>
    </citation>
    <scope>NUCLEOTIDE SEQUENCE [LARGE SCALE GENOMIC DNA]</scope>
    <source>
        <tissue evidence="2">Muscle</tissue>
    </source>
</reference>
<evidence type="ECO:0000313" key="3">
    <source>
        <dbReference type="Proteomes" id="UP000314294"/>
    </source>
</evidence>
<proteinExistence type="predicted"/>
<keyword evidence="3" id="KW-1185">Reference proteome</keyword>
<evidence type="ECO:0000313" key="2">
    <source>
        <dbReference type="EMBL" id="TNN24862.1"/>
    </source>
</evidence>
<protein>
    <submittedName>
        <fullName evidence="2">Uncharacterized protein</fullName>
    </submittedName>
</protein>
<organism evidence="2 3">
    <name type="scientific">Liparis tanakae</name>
    <name type="common">Tanaka's snailfish</name>
    <dbReference type="NCBI Taxonomy" id="230148"/>
    <lineage>
        <taxon>Eukaryota</taxon>
        <taxon>Metazoa</taxon>
        <taxon>Chordata</taxon>
        <taxon>Craniata</taxon>
        <taxon>Vertebrata</taxon>
        <taxon>Euteleostomi</taxon>
        <taxon>Actinopterygii</taxon>
        <taxon>Neopterygii</taxon>
        <taxon>Teleostei</taxon>
        <taxon>Neoteleostei</taxon>
        <taxon>Acanthomorphata</taxon>
        <taxon>Eupercaria</taxon>
        <taxon>Perciformes</taxon>
        <taxon>Cottioidei</taxon>
        <taxon>Cottales</taxon>
        <taxon>Liparidae</taxon>
        <taxon>Liparis</taxon>
    </lineage>
</organism>
<dbReference type="AlphaFoldDB" id="A0A4Z2E960"/>
<comment type="caution">
    <text evidence="2">The sequence shown here is derived from an EMBL/GenBank/DDBJ whole genome shotgun (WGS) entry which is preliminary data.</text>
</comment>
<evidence type="ECO:0000256" key="1">
    <source>
        <dbReference type="SAM" id="MobiDB-lite"/>
    </source>
</evidence>
<accession>A0A4Z2E960</accession>
<dbReference type="OrthoDB" id="8960663at2759"/>
<feature type="compositionally biased region" description="Basic and acidic residues" evidence="1">
    <location>
        <begin position="58"/>
        <end position="70"/>
    </location>
</feature>
<dbReference type="EMBL" id="SRLO01014096">
    <property type="protein sequence ID" value="TNN24862.1"/>
    <property type="molecule type" value="Genomic_DNA"/>
</dbReference>
<feature type="region of interest" description="Disordered" evidence="1">
    <location>
        <begin position="48"/>
        <end position="70"/>
    </location>
</feature>
<sequence>MRIKRDPSLQDKSPAQFQHRVSTNALTALLQRGGDVSDRQEVRKKTTNFSPGRKAVHWHPDEPQWLEMRP</sequence>
<name>A0A4Z2E960_9TELE</name>
<dbReference type="Proteomes" id="UP000314294">
    <property type="component" value="Unassembled WGS sequence"/>
</dbReference>